<dbReference type="CDD" id="cd00063">
    <property type="entry name" value="FN3"/>
    <property type="match status" value="2"/>
</dbReference>
<dbReference type="EMBL" id="FSRQ01000004">
    <property type="protein sequence ID" value="SIO33608.1"/>
    <property type="molecule type" value="Genomic_DNA"/>
</dbReference>
<evidence type="ECO:0000256" key="1">
    <source>
        <dbReference type="ARBA" id="ARBA00022729"/>
    </source>
</evidence>
<feature type="domain" description="Fibronectin type-III" evidence="3">
    <location>
        <begin position="426"/>
        <end position="520"/>
    </location>
</feature>
<organism evidence="4 5">
    <name type="scientific">Chryseobacterium scophthalmum</name>
    <dbReference type="NCBI Taxonomy" id="59733"/>
    <lineage>
        <taxon>Bacteria</taxon>
        <taxon>Pseudomonadati</taxon>
        <taxon>Bacteroidota</taxon>
        <taxon>Flavobacteriia</taxon>
        <taxon>Flavobacteriales</taxon>
        <taxon>Weeksellaceae</taxon>
        <taxon>Chryseobacterium group</taxon>
        <taxon>Chryseobacterium</taxon>
    </lineage>
</organism>
<evidence type="ECO:0000256" key="2">
    <source>
        <dbReference type="SAM" id="SignalP"/>
    </source>
</evidence>
<dbReference type="Pfam" id="PF18962">
    <property type="entry name" value="Por_Secre_tail"/>
    <property type="match status" value="1"/>
</dbReference>
<dbReference type="InterPro" id="IPR045474">
    <property type="entry name" value="GEVED"/>
</dbReference>
<sequence length="763" mass="82164">MKKYYLFWMVFLLPFLSVKAQTYCVPNAGTSTTYYLKNAHFSDQGALYYNATAYQAYVDNSAGEMVTSYPGGTVNVHLDFAGSGTKALVWVDWNANGDFNDFYENPIGVSGYSMVDDQFFVPIAQAPGIYRIRVQTGTNLNTSPNPCGPNTSNNGNFVDFSLKIEPAAPTCFVPSALASGNITTNTATLSWTSPAVAPGNGYEYYYSSSATPPTASTSALGTSATTSAPIGGLASFTTYYYYIRSVCSTSDKSAWSLRGTFKTKCDPVMSMFENFEAPANGSINVDCWDRIVLGNGTQNISGTVGVNNSKGMYQYANGAANTVIAVLPAFGNVSAGTHWLRFKAKVSTGTGILAVGYVTNDTDASTFVNIQSVSINNTTMDGYEYSVIVPNTVPANARLAIRHGGVPNTLIYWDNVYWEPKPTCFVPTNIVLSNTTSASVDIGWTVPTPAPAMGYDIYYSTNNTPPTATTVPNITGTTANPYTLQGLNAATTYYIWVRSRCDATDQSAWSNISSVLTLCAPQTSFFENFEAYNNGLITNVPCWGRLVTGSGIVNLNAYGSGYSGTKQIFQRPVTGSSMAILPELSNINAGTHSLKFRAYCSANTGKMKIGYVTDPADINSFVQIQSLDITNTSYAGASEYSVPVPNTVPANAKLAIFTTFSEGGNVIYYYDDVSWEPTVALGVHELMTKDDLSVYPNPFKDQITISGDLPLQSVTIYDASGKIVKEIKGNARTISLQQIPSGIYIMKLIMKNGSSKTIKTVKN</sequence>
<protein>
    <submittedName>
        <fullName evidence="4">Por secretion system C-terminal sorting domain-containing protein</fullName>
    </submittedName>
</protein>
<dbReference type="SUPFAM" id="SSF49265">
    <property type="entry name" value="Fibronectin type III"/>
    <property type="match status" value="1"/>
</dbReference>
<dbReference type="STRING" id="59733.SAMN05421769_3615"/>
<dbReference type="InterPro" id="IPR003961">
    <property type="entry name" value="FN3_dom"/>
</dbReference>
<feature type="domain" description="Fibronectin type-III" evidence="3">
    <location>
        <begin position="173"/>
        <end position="266"/>
    </location>
</feature>
<keyword evidence="1 2" id="KW-0732">Signal</keyword>
<dbReference type="AlphaFoldDB" id="A0A1N6ING5"/>
<dbReference type="SMART" id="SM00060">
    <property type="entry name" value="FN3"/>
    <property type="match status" value="2"/>
</dbReference>
<dbReference type="NCBIfam" id="TIGR04183">
    <property type="entry name" value="Por_Secre_tail"/>
    <property type="match status" value="1"/>
</dbReference>
<keyword evidence="5" id="KW-1185">Reference proteome</keyword>
<dbReference type="Gene3D" id="2.60.40.10">
    <property type="entry name" value="Immunoglobulins"/>
    <property type="match status" value="2"/>
</dbReference>
<accession>A0A1N6ING5</accession>
<dbReference type="InterPro" id="IPR013783">
    <property type="entry name" value="Ig-like_fold"/>
</dbReference>
<dbReference type="Pfam" id="PF00041">
    <property type="entry name" value="fn3"/>
    <property type="match status" value="1"/>
</dbReference>
<reference evidence="5" key="1">
    <citation type="submission" date="2016-12" db="EMBL/GenBank/DDBJ databases">
        <authorList>
            <person name="Varghese N."/>
            <person name="Submissions S."/>
        </authorList>
    </citation>
    <scope>NUCLEOTIDE SEQUENCE [LARGE SCALE GENOMIC DNA]</scope>
    <source>
        <strain evidence="5">DSM 16779</strain>
    </source>
</reference>
<dbReference type="InterPro" id="IPR026444">
    <property type="entry name" value="Secre_tail"/>
</dbReference>
<dbReference type="Proteomes" id="UP000184782">
    <property type="component" value="Unassembled WGS sequence"/>
</dbReference>
<dbReference type="OrthoDB" id="1274898at2"/>
<feature type="signal peptide" evidence="2">
    <location>
        <begin position="1"/>
        <end position="20"/>
    </location>
</feature>
<name>A0A1N6ING5_9FLAO</name>
<feature type="chain" id="PRO_5012230020" evidence="2">
    <location>
        <begin position="21"/>
        <end position="763"/>
    </location>
</feature>
<dbReference type="RefSeq" id="WP_074231882.1">
    <property type="nucleotide sequence ID" value="NZ_FSRQ01000004.1"/>
</dbReference>
<evidence type="ECO:0000313" key="5">
    <source>
        <dbReference type="Proteomes" id="UP000184782"/>
    </source>
</evidence>
<dbReference type="InterPro" id="IPR036116">
    <property type="entry name" value="FN3_sf"/>
</dbReference>
<evidence type="ECO:0000313" key="4">
    <source>
        <dbReference type="EMBL" id="SIO33608.1"/>
    </source>
</evidence>
<dbReference type="PROSITE" id="PS50853">
    <property type="entry name" value="FN3"/>
    <property type="match status" value="2"/>
</dbReference>
<gene>
    <name evidence="4" type="ORF">SAMN05421769_3615</name>
</gene>
<dbReference type="Pfam" id="PF20009">
    <property type="entry name" value="GEVED"/>
    <property type="match status" value="1"/>
</dbReference>
<proteinExistence type="predicted"/>
<evidence type="ECO:0000259" key="3">
    <source>
        <dbReference type="PROSITE" id="PS50853"/>
    </source>
</evidence>